<name>A0A3D9C5J3_9FLAO</name>
<organism evidence="5 6">
    <name type="scientific">Chryseobacterium pennae</name>
    <dbReference type="NCBI Taxonomy" id="2258962"/>
    <lineage>
        <taxon>Bacteria</taxon>
        <taxon>Pseudomonadati</taxon>
        <taxon>Bacteroidota</taxon>
        <taxon>Flavobacteriia</taxon>
        <taxon>Flavobacteriales</taxon>
        <taxon>Weeksellaceae</taxon>
        <taxon>Chryseobacterium group</taxon>
        <taxon>Chryseobacterium</taxon>
    </lineage>
</organism>
<dbReference type="SUPFAM" id="SSF51206">
    <property type="entry name" value="cAMP-binding domain-like"/>
    <property type="match status" value="1"/>
</dbReference>
<feature type="domain" description="Cyclic nucleotide-binding" evidence="4">
    <location>
        <begin position="17"/>
        <end position="116"/>
    </location>
</feature>
<dbReference type="InterPro" id="IPR000595">
    <property type="entry name" value="cNMP-bd_dom"/>
</dbReference>
<gene>
    <name evidence="5" type="ORF">DRF65_19255</name>
</gene>
<dbReference type="InterPro" id="IPR014710">
    <property type="entry name" value="RmlC-like_jellyroll"/>
</dbReference>
<dbReference type="GO" id="GO:0003677">
    <property type="term" value="F:DNA binding"/>
    <property type="evidence" value="ECO:0007669"/>
    <property type="project" value="UniProtKB-KW"/>
</dbReference>
<dbReference type="Gene3D" id="2.60.120.10">
    <property type="entry name" value="Jelly Rolls"/>
    <property type="match status" value="1"/>
</dbReference>
<keyword evidence="3" id="KW-0804">Transcription</keyword>
<evidence type="ECO:0000313" key="6">
    <source>
        <dbReference type="Proteomes" id="UP000256686"/>
    </source>
</evidence>
<reference evidence="6" key="1">
    <citation type="submission" date="2018-06" db="EMBL/GenBank/DDBJ databases">
        <authorList>
            <person name="Lum Nde A."/>
            <person name="Hugo C."/>
        </authorList>
    </citation>
    <scope>NUCLEOTIDE SEQUENCE [LARGE SCALE GENOMIC DNA]</scope>
    <source>
        <strain evidence="6">1_F178</strain>
    </source>
</reference>
<dbReference type="Pfam" id="PF00027">
    <property type="entry name" value="cNMP_binding"/>
    <property type="match status" value="1"/>
</dbReference>
<evidence type="ECO:0000259" key="4">
    <source>
        <dbReference type="PROSITE" id="PS50042"/>
    </source>
</evidence>
<keyword evidence="2" id="KW-0238">DNA-binding</keyword>
<dbReference type="PRINTS" id="PR00034">
    <property type="entry name" value="HTHCRP"/>
</dbReference>
<dbReference type="Pfam" id="PF13545">
    <property type="entry name" value="HTH_Crp_2"/>
    <property type="match status" value="1"/>
</dbReference>
<dbReference type="PROSITE" id="PS50042">
    <property type="entry name" value="CNMP_BINDING_3"/>
    <property type="match status" value="1"/>
</dbReference>
<dbReference type="RefSeq" id="WP_115972372.1">
    <property type="nucleotide sequence ID" value="NZ_QNVT01000021.1"/>
</dbReference>
<dbReference type="CDD" id="cd00038">
    <property type="entry name" value="CAP_ED"/>
    <property type="match status" value="1"/>
</dbReference>
<dbReference type="AlphaFoldDB" id="A0A3D9C5J3"/>
<dbReference type="InterPro" id="IPR012318">
    <property type="entry name" value="HTH_CRP"/>
</dbReference>
<dbReference type="InterPro" id="IPR036390">
    <property type="entry name" value="WH_DNA-bd_sf"/>
</dbReference>
<evidence type="ECO:0000256" key="1">
    <source>
        <dbReference type="ARBA" id="ARBA00023015"/>
    </source>
</evidence>
<dbReference type="GO" id="GO:0005829">
    <property type="term" value="C:cytosol"/>
    <property type="evidence" value="ECO:0007669"/>
    <property type="project" value="TreeGrafter"/>
</dbReference>
<keyword evidence="1" id="KW-0805">Transcription regulation</keyword>
<dbReference type="SUPFAM" id="SSF46785">
    <property type="entry name" value="Winged helix' DNA-binding domain"/>
    <property type="match status" value="1"/>
</dbReference>
<dbReference type="InterPro" id="IPR050397">
    <property type="entry name" value="Env_Response_Regulators"/>
</dbReference>
<dbReference type="InterPro" id="IPR018490">
    <property type="entry name" value="cNMP-bd_dom_sf"/>
</dbReference>
<accession>A0A3D9C5J3</accession>
<evidence type="ECO:0000256" key="2">
    <source>
        <dbReference type="ARBA" id="ARBA00023125"/>
    </source>
</evidence>
<evidence type="ECO:0000313" key="5">
    <source>
        <dbReference type="EMBL" id="REC60751.1"/>
    </source>
</evidence>
<protein>
    <submittedName>
        <fullName evidence="5">Crp/Fnr family transcriptional regulator</fullName>
    </submittedName>
</protein>
<keyword evidence="6" id="KW-1185">Reference proteome</keyword>
<evidence type="ECO:0000256" key="3">
    <source>
        <dbReference type="ARBA" id="ARBA00023163"/>
    </source>
</evidence>
<dbReference type="SMART" id="SM00419">
    <property type="entry name" value="HTH_CRP"/>
    <property type="match status" value="1"/>
</dbReference>
<dbReference type="PANTHER" id="PTHR24567">
    <property type="entry name" value="CRP FAMILY TRANSCRIPTIONAL REGULATORY PROTEIN"/>
    <property type="match status" value="1"/>
</dbReference>
<sequence length="198" mass="23357">MIPEDLLKQYGSISKDYKCGDFIYEEGMKSTFYFQIVSGKVKLNNFSEDGREFIQNIFEAPQSFGEAFLFINEVYPTNAIALTDCTICQLTSKNFFEILKEHPQYSLKINENLSRRLHYKMIMSQHIFSKDPAIRLKVLMDYFKQTHCTEETETEYIIPLTRQQMADLTGLRVETVIRTIKAMEKEHLLNIINRQIYY</sequence>
<comment type="caution">
    <text evidence="5">The sequence shown here is derived from an EMBL/GenBank/DDBJ whole genome shotgun (WGS) entry which is preliminary data.</text>
</comment>
<dbReference type="PANTHER" id="PTHR24567:SF28">
    <property type="entry name" value="LISTERIOLYSIN REGULATORY PROTEIN"/>
    <property type="match status" value="1"/>
</dbReference>
<proteinExistence type="predicted"/>
<dbReference type="GO" id="GO:0003700">
    <property type="term" value="F:DNA-binding transcription factor activity"/>
    <property type="evidence" value="ECO:0007669"/>
    <property type="project" value="TreeGrafter"/>
</dbReference>
<dbReference type="SMART" id="SM00100">
    <property type="entry name" value="cNMP"/>
    <property type="match status" value="1"/>
</dbReference>
<dbReference type="Proteomes" id="UP000256686">
    <property type="component" value="Unassembled WGS sequence"/>
</dbReference>
<dbReference type="EMBL" id="QNVT01000021">
    <property type="protein sequence ID" value="REC60751.1"/>
    <property type="molecule type" value="Genomic_DNA"/>
</dbReference>